<dbReference type="Proteomes" id="UP000242547">
    <property type="component" value="Unassembled WGS sequence"/>
</dbReference>
<reference evidence="2" key="3">
    <citation type="submission" date="2018-03" db="EMBL/GenBank/DDBJ databases">
        <authorList>
            <person name="Naushad S."/>
        </authorList>
    </citation>
    <scope>NUCLEOTIDE SEQUENCE</scope>
    <source>
        <strain evidence="2">SNUC 1409</strain>
    </source>
</reference>
<proteinExistence type="predicted"/>
<reference evidence="4 5" key="1">
    <citation type="journal article" date="2016" name="Front. Microbiol.">
        <title>Comprehensive Phylogenetic Analysis of Bovine Non-aureus Staphylococci Species Based on Whole-Genome Sequencing.</title>
        <authorList>
            <person name="Naushad S."/>
            <person name="Barkema H.W."/>
            <person name="Luby C."/>
            <person name="Condas L.A."/>
            <person name="Nobrega D.B."/>
            <person name="Carson D.A."/>
            <person name="De Buck J."/>
        </authorList>
    </citation>
    <scope>NUCLEOTIDE SEQUENCE [LARGE SCALE GENOMIC DNA]</scope>
    <source>
        <strain evidence="2 4">SNUC 1409</strain>
        <strain evidence="3 6">SNUC 4143</strain>
        <strain evidence="1 5">SNUC 761</strain>
    </source>
</reference>
<comment type="caution">
    <text evidence="1">The sequence shown here is derived from an EMBL/GenBank/DDBJ whole genome shotgun (WGS) entry which is preliminary data.</text>
</comment>
<dbReference type="Proteomes" id="UP000242088">
    <property type="component" value="Unassembled WGS sequence"/>
</dbReference>
<reference evidence="1" key="2">
    <citation type="submission" date="2018-03" db="EMBL/GenBank/DDBJ databases">
        <authorList>
            <person name="Keele B.F."/>
        </authorList>
    </citation>
    <scope>NUCLEOTIDE SEQUENCE</scope>
    <source>
        <strain evidence="3">SNUC 4143</strain>
        <strain evidence="1">SNUC 761</strain>
    </source>
</reference>
<evidence type="ECO:0000313" key="3">
    <source>
        <dbReference type="EMBL" id="PTF16244.1"/>
    </source>
</evidence>
<evidence type="ECO:0000313" key="2">
    <source>
        <dbReference type="EMBL" id="PTF14161.1"/>
    </source>
</evidence>
<dbReference type="EMBL" id="PYZL01000017">
    <property type="protein sequence ID" value="PTE73838.1"/>
    <property type="molecule type" value="Genomic_DNA"/>
</dbReference>
<keyword evidence="4" id="KW-1185">Reference proteome</keyword>
<dbReference type="OrthoDB" id="2403907at2"/>
<evidence type="ECO:0000313" key="4">
    <source>
        <dbReference type="Proteomes" id="UP000242088"/>
    </source>
</evidence>
<dbReference type="Proteomes" id="UP000243350">
    <property type="component" value="Unassembled WGS sequence"/>
</dbReference>
<evidence type="ECO:0000313" key="1">
    <source>
        <dbReference type="EMBL" id="PTE73838.1"/>
    </source>
</evidence>
<accession>A0A2K4DTL3</accession>
<dbReference type="GeneID" id="48888971"/>
<dbReference type="AlphaFoldDB" id="A0A2K4DTL3"/>
<name>A0A2K4DTL3_9STAP</name>
<evidence type="ECO:0000313" key="5">
    <source>
        <dbReference type="Proteomes" id="UP000242547"/>
    </source>
</evidence>
<dbReference type="EMBL" id="PYZI01000005">
    <property type="protein sequence ID" value="PTF14161.1"/>
    <property type="molecule type" value="Genomic_DNA"/>
</dbReference>
<sequence>MSTHENHHYEEFEASNIKKDDLMDIDELKQLVGKFDDNNEDEELKQSINTEIGKWKEYIRDQFKPEDPAEKSRLSNIADKVHGDVNVAFEYNEGDKIYDFLEASYQRSKEDLVYGRTLILYSESEMIKQSLTFFDSTEENHKLATFINAKNIEIGKEIMSEDYIELLETERDYLNALFK</sequence>
<protein>
    <submittedName>
        <fullName evidence="1">Uncharacterized protein</fullName>
    </submittedName>
</protein>
<gene>
    <name evidence="1" type="ORF">BUY44_04215</name>
    <name evidence="2" type="ORF">BUY47_05795</name>
    <name evidence="3" type="ORF">BUY48_03270</name>
</gene>
<dbReference type="EMBL" id="PYZH01000012">
    <property type="protein sequence ID" value="PTF16244.1"/>
    <property type="molecule type" value="Genomic_DNA"/>
</dbReference>
<evidence type="ECO:0000313" key="6">
    <source>
        <dbReference type="Proteomes" id="UP000243350"/>
    </source>
</evidence>
<dbReference type="RefSeq" id="WP_103165661.1">
    <property type="nucleotide sequence ID" value="NZ_CP130489.1"/>
</dbReference>
<organism evidence="1 5">
    <name type="scientific">Staphylococcus devriesei</name>
    <dbReference type="NCBI Taxonomy" id="586733"/>
    <lineage>
        <taxon>Bacteria</taxon>
        <taxon>Bacillati</taxon>
        <taxon>Bacillota</taxon>
        <taxon>Bacilli</taxon>
        <taxon>Bacillales</taxon>
        <taxon>Staphylococcaceae</taxon>
        <taxon>Staphylococcus</taxon>
    </lineage>
</organism>